<evidence type="ECO:0000256" key="1">
    <source>
        <dbReference type="SAM" id="MobiDB-lite"/>
    </source>
</evidence>
<evidence type="ECO:0000256" key="2">
    <source>
        <dbReference type="SAM" id="Phobius"/>
    </source>
</evidence>
<evidence type="ECO:0000313" key="5">
    <source>
        <dbReference type="Proteomes" id="UP000176186"/>
    </source>
</evidence>
<keyword evidence="2" id="KW-0472">Membrane</keyword>
<feature type="chain" id="PRO_5009523103" description="Gram-positive cocci surface proteins LPxTG domain-containing protein" evidence="3">
    <location>
        <begin position="24"/>
        <end position="322"/>
    </location>
</feature>
<feature type="signal peptide" evidence="3">
    <location>
        <begin position="1"/>
        <end position="23"/>
    </location>
</feature>
<feature type="transmembrane region" description="Helical" evidence="2">
    <location>
        <begin position="300"/>
        <end position="317"/>
    </location>
</feature>
<proteinExistence type="predicted"/>
<protein>
    <recommendedName>
        <fullName evidence="6">Gram-positive cocci surface proteins LPxTG domain-containing protein</fullName>
    </recommendedName>
</protein>
<keyword evidence="2" id="KW-1133">Transmembrane helix</keyword>
<dbReference type="STRING" id="1798401.A2363_03905"/>
<dbReference type="Proteomes" id="UP000176186">
    <property type="component" value="Unassembled WGS sequence"/>
</dbReference>
<keyword evidence="3" id="KW-0732">Signal</keyword>
<reference evidence="4 5" key="1">
    <citation type="journal article" date="2016" name="Nat. Commun.">
        <title>Thousands of microbial genomes shed light on interconnected biogeochemical processes in an aquifer system.</title>
        <authorList>
            <person name="Anantharaman K."/>
            <person name="Brown C.T."/>
            <person name="Hug L.A."/>
            <person name="Sharon I."/>
            <person name="Castelle C.J."/>
            <person name="Probst A.J."/>
            <person name="Thomas B.C."/>
            <person name="Singh A."/>
            <person name="Wilkins M.J."/>
            <person name="Karaoz U."/>
            <person name="Brodie E.L."/>
            <person name="Williams K.H."/>
            <person name="Hubbard S.S."/>
            <person name="Banfield J.F."/>
        </authorList>
    </citation>
    <scope>NUCLEOTIDE SEQUENCE [LARGE SCALE GENOMIC DNA]</scope>
</reference>
<feature type="region of interest" description="Disordered" evidence="1">
    <location>
        <begin position="264"/>
        <end position="290"/>
    </location>
</feature>
<organism evidence="4 5">
    <name type="scientific">Candidatus Gottesmanbacteria bacterium RIFOXYB1_FULL_47_11</name>
    <dbReference type="NCBI Taxonomy" id="1798401"/>
    <lineage>
        <taxon>Bacteria</taxon>
        <taxon>Candidatus Gottesmaniibacteriota</taxon>
    </lineage>
</organism>
<sequence length="322" mass="33155">MRKLIHTFLAFIALSLFAGNVYAGSMTIKIEQPKSPTNLTSLNVNFVVLDYAANGAITARCWKKGPGDGGFSQFGSDMAITTGGNSANCVADGSSFSSEGTYQYYVTAENTGETVTSDTVSVERKTSGGPDTPTNYSKSRVNICDYKINFRTADDGGKTVKVEVYRSGETSFSADPGSRVDTITIGSNTDGSSTTTPPNCNQEFYFAVRAFDSIGNGSGLVGDSVTVTVGGTTTTTTTTTGSAGAGAIPAGTGGNILGVETAGAPTGPSGAILGEEASSSPTPSEDYTPPTPNLFTGKNLGWGVLGIAGILLVVWLLRKKQD</sequence>
<evidence type="ECO:0008006" key="6">
    <source>
        <dbReference type="Google" id="ProtNLM"/>
    </source>
</evidence>
<dbReference type="EMBL" id="MFKE01000017">
    <property type="protein sequence ID" value="OGG35189.1"/>
    <property type="molecule type" value="Genomic_DNA"/>
</dbReference>
<keyword evidence="2" id="KW-0812">Transmembrane</keyword>
<evidence type="ECO:0000313" key="4">
    <source>
        <dbReference type="EMBL" id="OGG35189.1"/>
    </source>
</evidence>
<evidence type="ECO:0000256" key="3">
    <source>
        <dbReference type="SAM" id="SignalP"/>
    </source>
</evidence>
<comment type="caution">
    <text evidence="4">The sequence shown here is derived from an EMBL/GenBank/DDBJ whole genome shotgun (WGS) entry which is preliminary data.</text>
</comment>
<dbReference type="AlphaFoldDB" id="A0A1F6BE09"/>
<feature type="region of interest" description="Disordered" evidence="1">
    <location>
        <begin position="116"/>
        <end position="136"/>
    </location>
</feature>
<name>A0A1F6BE09_9BACT</name>
<accession>A0A1F6BE09</accession>
<gene>
    <name evidence="4" type="ORF">A2363_03905</name>
</gene>